<dbReference type="Pfam" id="PF00497">
    <property type="entry name" value="SBP_bac_3"/>
    <property type="match status" value="1"/>
</dbReference>
<proteinExistence type="predicted"/>
<dbReference type="EMBL" id="JAJBZT010000008">
    <property type="protein sequence ID" value="MCB6184653.1"/>
    <property type="molecule type" value="Genomic_DNA"/>
</dbReference>
<evidence type="ECO:0000313" key="5">
    <source>
        <dbReference type="Proteomes" id="UP001165395"/>
    </source>
</evidence>
<evidence type="ECO:0000256" key="2">
    <source>
        <dbReference type="SAM" id="SignalP"/>
    </source>
</evidence>
<dbReference type="Gene3D" id="3.40.190.10">
    <property type="entry name" value="Periplasmic binding protein-like II"/>
    <property type="match status" value="2"/>
</dbReference>
<name>A0ABS8DAL6_9NEIS</name>
<dbReference type="PANTHER" id="PTHR35936:SF17">
    <property type="entry name" value="ARGININE-BINDING EXTRACELLULAR PROTEIN ARTP"/>
    <property type="match status" value="1"/>
</dbReference>
<dbReference type="PANTHER" id="PTHR35936">
    <property type="entry name" value="MEMBRANE-BOUND LYTIC MUREIN TRANSGLYCOSYLASE F"/>
    <property type="match status" value="1"/>
</dbReference>
<dbReference type="SUPFAM" id="SSF53850">
    <property type="entry name" value="Periplasmic binding protein-like II"/>
    <property type="match status" value="1"/>
</dbReference>
<organism evidence="4 5">
    <name type="scientific">Leeia speluncae</name>
    <dbReference type="NCBI Taxonomy" id="2884804"/>
    <lineage>
        <taxon>Bacteria</taxon>
        <taxon>Pseudomonadati</taxon>
        <taxon>Pseudomonadota</taxon>
        <taxon>Betaproteobacteria</taxon>
        <taxon>Neisseriales</taxon>
        <taxon>Leeiaceae</taxon>
        <taxon>Leeia</taxon>
    </lineage>
</organism>
<protein>
    <submittedName>
        <fullName evidence="4">Transporter substrate-binding domain-containing protein</fullName>
    </submittedName>
</protein>
<dbReference type="InterPro" id="IPR001638">
    <property type="entry name" value="Solute-binding_3/MltF_N"/>
</dbReference>
<feature type="chain" id="PRO_5045876676" evidence="2">
    <location>
        <begin position="21"/>
        <end position="252"/>
    </location>
</feature>
<feature type="signal peptide" evidence="2">
    <location>
        <begin position="1"/>
        <end position="20"/>
    </location>
</feature>
<feature type="domain" description="Solute-binding protein family 3/N-terminal" evidence="3">
    <location>
        <begin position="22"/>
        <end position="250"/>
    </location>
</feature>
<sequence>MKLLFKLGMLAGVLCSALHAETLKIAIQGALPPYDYMEGGKMKGFNVDITNALCMEMKVTCQIVKTPWENIIPNVAAGKVDAAISTVTITEERKKIVAFTDKYAQTPGSFVAKKGKFLSVYITNLDLQNKVIGYQAGTTYANLIKGRYPQIKSIGYPSTDKMYEALVAGEIDIAINDMVSSYDGFLQSPAGKGYELVGSPIRDSKYMGTGEGIVVRLGNQALVGRFNKAIATIRQNRVYDQIMNKYFIFNIY</sequence>
<evidence type="ECO:0000259" key="3">
    <source>
        <dbReference type="SMART" id="SM00062"/>
    </source>
</evidence>
<dbReference type="RefSeq" id="WP_227181462.1">
    <property type="nucleotide sequence ID" value="NZ_JAJBZT010000008.1"/>
</dbReference>
<evidence type="ECO:0000313" key="4">
    <source>
        <dbReference type="EMBL" id="MCB6184653.1"/>
    </source>
</evidence>
<reference evidence="4" key="1">
    <citation type="submission" date="2021-10" db="EMBL/GenBank/DDBJ databases">
        <title>The complete genome sequence of Leeia sp. TBRC 13508.</title>
        <authorList>
            <person name="Charoenyingcharoen P."/>
            <person name="Yukphan P."/>
        </authorList>
    </citation>
    <scope>NUCLEOTIDE SEQUENCE</scope>
    <source>
        <strain evidence="4">TBRC 13508</strain>
    </source>
</reference>
<dbReference type="SMART" id="SM00062">
    <property type="entry name" value="PBPb"/>
    <property type="match status" value="1"/>
</dbReference>
<gene>
    <name evidence="4" type="ORF">LIN78_13985</name>
</gene>
<dbReference type="Proteomes" id="UP001165395">
    <property type="component" value="Unassembled WGS sequence"/>
</dbReference>
<comment type="caution">
    <text evidence="4">The sequence shown here is derived from an EMBL/GenBank/DDBJ whole genome shotgun (WGS) entry which is preliminary data.</text>
</comment>
<accession>A0ABS8DAL6</accession>
<keyword evidence="1 2" id="KW-0732">Signal</keyword>
<keyword evidence="5" id="KW-1185">Reference proteome</keyword>
<evidence type="ECO:0000256" key="1">
    <source>
        <dbReference type="ARBA" id="ARBA00022729"/>
    </source>
</evidence>